<evidence type="ECO:0000256" key="1">
    <source>
        <dbReference type="ARBA" id="ARBA00004651"/>
    </source>
</evidence>
<feature type="transmembrane region" description="Helical" evidence="6">
    <location>
        <begin position="82"/>
        <end position="99"/>
    </location>
</feature>
<dbReference type="GO" id="GO:0022857">
    <property type="term" value="F:transmembrane transporter activity"/>
    <property type="evidence" value="ECO:0007669"/>
    <property type="project" value="InterPro"/>
</dbReference>
<dbReference type="PANTHER" id="PTHR32196:SF72">
    <property type="entry name" value="RIBOSE IMPORT PERMEASE PROTEIN RBSC"/>
    <property type="match status" value="1"/>
</dbReference>
<keyword evidence="4 6" id="KW-1133">Transmembrane helix</keyword>
<feature type="transmembrane region" description="Helical" evidence="6">
    <location>
        <begin position="280"/>
        <end position="298"/>
    </location>
</feature>
<dbReference type="PANTHER" id="PTHR32196">
    <property type="entry name" value="ABC TRANSPORTER PERMEASE PROTEIN YPHD-RELATED-RELATED"/>
    <property type="match status" value="1"/>
</dbReference>
<dbReference type="InterPro" id="IPR001851">
    <property type="entry name" value="ABC_transp_permease"/>
</dbReference>
<dbReference type="KEGG" id="rad:CO657_28755"/>
<geneLocation type="plasmid" evidence="8">
    <name>prapfh23b</name>
</geneLocation>
<dbReference type="AlphaFoldDB" id="A0AAE5WSU2"/>
<dbReference type="GO" id="GO:0005886">
    <property type="term" value="C:plasma membrane"/>
    <property type="evidence" value="ECO:0007669"/>
    <property type="project" value="UniProtKB-SubCell"/>
</dbReference>
<dbReference type="Pfam" id="PF02653">
    <property type="entry name" value="BPD_transp_2"/>
    <property type="match status" value="1"/>
</dbReference>
<keyword evidence="3 6" id="KW-0812">Transmembrane</keyword>
<evidence type="ECO:0000313" key="7">
    <source>
        <dbReference type="EMBL" id="QAS81842.1"/>
    </source>
</evidence>
<feature type="transmembrane region" description="Helical" evidence="6">
    <location>
        <begin position="54"/>
        <end position="76"/>
    </location>
</feature>
<feature type="transmembrane region" description="Helical" evidence="6">
    <location>
        <begin position="225"/>
        <end position="243"/>
    </location>
</feature>
<gene>
    <name evidence="7" type="ORF">CO657_28755</name>
</gene>
<organism evidence="7 8">
    <name type="scientific">Rhizobium acidisoli</name>
    <dbReference type="NCBI Taxonomy" id="1538158"/>
    <lineage>
        <taxon>Bacteria</taxon>
        <taxon>Pseudomonadati</taxon>
        <taxon>Pseudomonadota</taxon>
        <taxon>Alphaproteobacteria</taxon>
        <taxon>Hyphomicrobiales</taxon>
        <taxon>Rhizobiaceae</taxon>
        <taxon>Rhizobium/Agrobacterium group</taxon>
        <taxon>Rhizobium</taxon>
    </lineage>
</organism>
<keyword evidence="2" id="KW-1003">Cell membrane</keyword>
<protein>
    <submittedName>
        <fullName evidence="7">ABC transporter permease</fullName>
    </submittedName>
</protein>
<evidence type="ECO:0000313" key="8">
    <source>
        <dbReference type="Proteomes" id="UP000220927"/>
    </source>
</evidence>
<keyword evidence="7" id="KW-0614">Plasmid</keyword>
<keyword evidence="8" id="KW-1185">Reference proteome</keyword>
<keyword evidence="5 6" id="KW-0472">Membrane</keyword>
<proteinExistence type="predicted"/>
<dbReference type="CDD" id="cd06579">
    <property type="entry name" value="TM_PBP1_transp_AraH_like"/>
    <property type="match status" value="1"/>
</dbReference>
<evidence type="ECO:0000256" key="2">
    <source>
        <dbReference type="ARBA" id="ARBA00022475"/>
    </source>
</evidence>
<feature type="transmembrane region" description="Helical" evidence="6">
    <location>
        <begin position="106"/>
        <end position="128"/>
    </location>
</feature>
<accession>A0AAE5WSU2</accession>
<feature type="transmembrane region" description="Helical" evidence="6">
    <location>
        <begin position="22"/>
        <end position="42"/>
    </location>
</feature>
<feature type="transmembrane region" description="Helical" evidence="6">
    <location>
        <begin position="134"/>
        <end position="152"/>
    </location>
</feature>
<reference evidence="7 8" key="1">
    <citation type="submission" date="2019-01" db="EMBL/GenBank/DDBJ databases">
        <title>Genomic insights into the origins and evolution of symbiotic genes in the Phaseolus vulgaris microsymbionts.</title>
        <authorList>
            <person name="Tong W."/>
        </authorList>
    </citation>
    <scope>NUCLEOTIDE SEQUENCE [LARGE SCALE GENOMIC DNA]</scope>
    <source>
        <strain evidence="7 8">FH23</strain>
        <plasmid evidence="8">prapfh23b</plasmid>
    </source>
</reference>
<feature type="transmembrane region" description="Helical" evidence="6">
    <location>
        <begin position="173"/>
        <end position="193"/>
    </location>
</feature>
<sequence length="331" mass="33877">MIMTPTAASTQNYSLRMFGSRVGTQNISLLIALIALVVIFGFIRPDVFFTGRNLINIGLAVTIIGILAMAQTIVIVSGGLDLSVGSIVGLGTMVLAVVIQDTGSVVLGVVACVFAGVFAGILNGLTIVYGPVNAVIATLGTMSAFRGLAFLLNNGNSVAIQANGLRSLGTGTLLGLPCAIWLLLIIMAFFVVFTQKTVIGRNLYAIGGNPTVARLAGIAIRRYQVGIYAMSGLSAAIAAVVLTSRTMSGQPSSGSQGLELEAITAAVLGGCALQGGKGTIVGAMLGVLIIGVLNNGMILTSVPTFYQLLAKGALLVAAVVIQERQRAHVGE</sequence>
<comment type="subcellular location">
    <subcellularLocation>
        <location evidence="1">Cell membrane</location>
        <topology evidence="1">Multi-pass membrane protein</topology>
    </subcellularLocation>
</comment>
<evidence type="ECO:0000256" key="6">
    <source>
        <dbReference type="SAM" id="Phobius"/>
    </source>
</evidence>
<dbReference type="RefSeq" id="WP_054186326.1">
    <property type="nucleotide sequence ID" value="NZ_CP035000.1"/>
</dbReference>
<dbReference type="Proteomes" id="UP000220927">
    <property type="component" value="Plasmid pRapFH23b"/>
</dbReference>
<name>A0AAE5WSU2_9HYPH</name>
<evidence type="ECO:0000256" key="4">
    <source>
        <dbReference type="ARBA" id="ARBA00022989"/>
    </source>
</evidence>
<evidence type="ECO:0000256" key="5">
    <source>
        <dbReference type="ARBA" id="ARBA00023136"/>
    </source>
</evidence>
<evidence type="ECO:0000256" key="3">
    <source>
        <dbReference type="ARBA" id="ARBA00022692"/>
    </source>
</evidence>
<dbReference type="EMBL" id="CP035000">
    <property type="protein sequence ID" value="QAS81842.1"/>
    <property type="molecule type" value="Genomic_DNA"/>
</dbReference>